<dbReference type="Proteomes" id="UP000664073">
    <property type="component" value="Unassembled WGS sequence"/>
</dbReference>
<dbReference type="GO" id="GO:1990281">
    <property type="term" value="C:efflux pump complex"/>
    <property type="evidence" value="ECO:0007669"/>
    <property type="project" value="TreeGrafter"/>
</dbReference>
<feature type="domain" description="YknX-like C-terminal permuted SH3-like" evidence="12">
    <location>
        <begin position="330"/>
        <end position="398"/>
    </location>
</feature>
<dbReference type="PANTHER" id="PTHR30469">
    <property type="entry name" value="MULTIDRUG RESISTANCE PROTEIN MDTA"/>
    <property type="match status" value="1"/>
</dbReference>
<evidence type="ECO:0000256" key="7">
    <source>
        <dbReference type="SAM" id="MobiDB-lite"/>
    </source>
</evidence>
<keyword evidence="4" id="KW-0997">Cell inner membrane</keyword>
<evidence type="ECO:0000256" key="4">
    <source>
        <dbReference type="ARBA" id="ARBA00022519"/>
    </source>
</evidence>
<gene>
    <name evidence="13" type="ORF">J2D77_02035</name>
</gene>
<feature type="compositionally biased region" description="Pro residues" evidence="7">
    <location>
        <begin position="453"/>
        <end position="462"/>
    </location>
</feature>
<keyword evidence="8" id="KW-0812">Transmembrane</keyword>
<dbReference type="Pfam" id="PF25876">
    <property type="entry name" value="HH_MFP_RND"/>
    <property type="match status" value="1"/>
</dbReference>
<sequence length="479" mass="49456">MDEHSQATPSPSPTAIPPAPRRKWLMLAGVVLVGAGVLGFAFLRPHSSTTGSHGGRHSRSGGAGSTAQPVAVQTVHAGAMPVVLTELGTVVPVTNVTVQTRVDGYLTDVLFTEGQHVHKGDLLAIIDPRPYQVLLDQYQGQLDSAKAQLEQARVDNARYQRLIKQDSIDAKTARDQEFTVEQLEGTVKADQALVDNEKLQLIYCHITAPVDGRIGIRAVDRGNYVTAAQSGGLAILTQMQPISVIFTLPQDQLPQVLDELQANRPLAVEAWNSANTQKIADGTVSALDSAIDTATGTVRLRAIFPNADEHLFPNQFVNARLLVKTLDNVLLLPVTALQTGPSGQFVYVVKPDSTVGVQPVATTVSDGTNTVVTTGLKDGDRVVTDGTDHLRDGSKVTIPDATPASAQGSTATQPQTPAAPDAAPAGTSAIPSGTPSGAPSGTSSGSAPGVPAGSPPGTPPGTSPAQGGAPGSAQGGSTP</sequence>
<comment type="similarity">
    <text evidence="2">Belongs to the membrane fusion protein (MFP) (TC 8.A.1) family.</text>
</comment>
<dbReference type="Gene3D" id="2.40.30.170">
    <property type="match status" value="1"/>
</dbReference>
<feature type="domain" description="Multidrug resistance protein MdtA-like beta-barrel" evidence="11">
    <location>
        <begin position="241"/>
        <end position="324"/>
    </location>
</feature>
<dbReference type="GO" id="GO:0015562">
    <property type="term" value="F:efflux transmembrane transporter activity"/>
    <property type="evidence" value="ECO:0007669"/>
    <property type="project" value="TreeGrafter"/>
</dbReference>
<evidence type="ECO:0000256" key="8">
    <source>
        <dbReference type="SAM" id="Phobius"/>
    </source>
</evidence>
<dbReference type="Pfam" id="PF25917">
    <property type="entry name" value="BSH_RND"/>
    <property type="match status" value="1"/>
</dbReference>
<feature type="coiled-coil region" evidence="6">
    <location>
        <begin position="135"/>
        <end position="162"/>
    </location>
</feature>
<reference evidence="13" key="1">
    <citation type="submission" date="2021-03" db="EMBL/GenBank/DDBJ databases">
        <title>The complete genome sequence of Acetobacter sp. TBRC 12339.</title>
        <authorList>
            <person name="Charoenyingcharoen P."/>
            <person name="Yukphan P."/>
        </authorList>
    </citation>
    <scope>NUCLEOTIDE SEQUENCE</scope>
    <source>
        <strain evidence="13">TBRC 12339</strain>
    </source>
</reference>
<feature type="transmembrane region" description="Helical" evidence="8">
    <location>
        <begin position="24"/>
        <end position="43"/>
    </location>
</feature>
<dbReference type="Pfam" id="PF25989">
    <property type="entry name" value="YknX_C"/>
    <property type="match status" value="1"/>
</dbReference>
<keyword evidence="6" id="KW-0175">Coiled coil</keyword>
<comment type="subcellular location">
    <subcellularLocation>
        <location evidence="1">Cell membrane</location>
    </subcellularLocation>
</comment>
<dbReference type="EMBL" id="JAFVMH010000001">
    <property type="protein sequence ID" value="MBO1323934.1"/>
    <property type="molecule type" value="Genomic_DNA"/>
</dbReference>
<dbReference type="PANTHER" id="PTHR30469:SF12">
    <property type="entry name" value="MULTIDRUG RESISTANCE PROTEIN MDTA"/>
    <property type="match status" value="1"/>
</dbReference>
<dbReference type="InterPro" id="IPR058625">
    <property type="entry name" value="MdtA-like_BSH"/>
</dbReference>
<accession>A0A939KPG9</accession>
<name>A0A939KPG9_9PROT</name>
<keyword evidence="3" id="KW-1003">Cell membrane</keyword>
<dbReference type="InterPro" id="IPR006143">
    <property type="entry name" value="RND_pump_MFP"/>
</dbReference>
<evidence type="ECO:0000256" key="2">
    <source>
        <dbReference type="ARBA" id="ARBA00009477"/>
    </source>
</evidence>
<dbReference type="InterPro" id="IPR058626">
    <property type="entry name" value="MdtA-like_b-barrel"/>
</dbReference>
<evidence type="ECO:0000313" key="14">
    <source>
        <dbReference type="Proteomes" id="UP000664073"/>
    </source>
</evidence>
<evidence type="ECO:0000259" key="9">
    <source>
        <dbReference type="Pfam" id="PF25876"/>
    </source>
</evidence>
<feature type="compositionally biased region" description="Basic and acidic residues" evidence="7">
    <location>
        <begin position="378"/>
        <end position="394"/>
    </location>
</feature>
<dbReference type="Gene3D" id="1.10.287.470">
    <property type="entry name" value="Helix hairpin bin"/>
    <property type="match status" value="1"/>
</dbReference>
<feature type="compositionally biased region" description="Low complexity" evidence="7">
    <location>
        <begin position="404"/>
        <end position="452"/>
    </location>
</feature>
<keyword evidence="14" id="KW-1185">Reference proteome</keyword>
<keyword evidence="5 8" id="KW-0472">Membrane</keyword>
<feature type="compositionally biased region" description="Gly residues" evidence="7">
    <location>
        <begin position="468"/>
        <end position="479"/>
    </location>
</feature>
<dbReference type="Gene3D" id="2.40.50.100">
    <property type="match status" value="1"/>
</dbReference>
<dbReference type="InterPro" id="IPR058624">
    <property type="entry name" value="MdtA-like_HH"/>
</dbReference>
<feature type="domain" description="Multidrug resistance protein MdtA-like alpha-helical hairpin" evidence="9">
    <location>
        <begin position="135"/>
        <end position="203"/>
    </location>
</feature>
<evidence type="ECO:0000256" key="3">
    <source>
        <dbReference type="ARBA" id="ARBA00022475"/>
    </source>
</evidence>
<dbReference type="Pfam" id="PF25944">
    <property type="entry name" value="Beta-barrel_RND"/>
    <property type="match status" value="1"/>
</dbReference>
<proteinExistence type="inferred from homology"/>
<comment type="caution">
    <text evidence="13">The sequence shown here is derived from an EMBL/GenBank/DDBJ whole genome shotgun (WGS) entry which is preliminary data.</text>
</comment>
<feature type="region of interest" description="Disordered" evidence="7">
    <location>
        <begin position="378"/>
        <end position="479"/>
    </location>
</feature>
<evidence type="ECO:0000259" key="12">
    <source>
        <dbReference type="Pfam" id="PF25989"/>
    </source>
</evidence>
<feature type="region of interest" description="Disordered" evidence="7">
    <location>
        <begin position="48"/>
        <end position="68"/>
    </location>
</feature>
<evidence type="ECO:0000256" key="6">
    <source>
        <dbReference type="SAM" id="Coils"/>
    </source>
</evidence>
<evidence type="ECO:0000313" key="13">
    <source>
        <dbReference type="EMBL" id="MBO1323934.1"/>
    </source>
</evidence>
<keyword evidence="8" id="KW-1133">Transmembrane helix</keyword>
<evidence type="ECO:0000256" key="5">
    <source>
        <dbReference type="ARBA" id="ARBA00023136"/>
    </source>
</evidence>
<evidence type="ECO:0000259" key="11">
    <source>
        <dbReference type="Pfam" id="PF25944"/>
    </source>
</evidence>
<organism evidence="13 14">
    <name type="scientific">Acetobacter garciniae</name>
    <dbReference type="NCBI Taxonomy" id="2817435"/>
    <lineage>
        <taxon>Bacteria</taxon>
        <taxon>Pseudomonadati</taxon>
        <taxon>Pseudomonadota</taxon>
        <taxon>Alphaproteobacteria</taxon>
        <taxon>Acetobacterales</taxon>
        <taxon>Acetobacteraceae</taxon>
        <taxon>Acetobacter</taxon>
    </lineage>
</organism>
<dbReference type="Gene3D" id="2.40.420.20">
    <property type="match status" value="1"/>
</dbReference>
<evidence type="ECO:0000259" key="10">
    <source>
        <dbReference type="Pfam" id="PF25917"/>
    </source>
</evidence>
<dbReference type="RefSeq" id="WP_207844590.1">
    <property type="nucleotide sequence ID" value="NZ_JAFVMH010000001.1"/>
</dbReference>
<dbReference type="InterPro" id="IPR058637">
    <property type="entry name" value="YknX-like_C"/>
</dbReference>
<evidence type="ECO:0000256" key="1">
    <source>
        <dbReference type="ARBA" id="ARBA00004236"/>
    </source>
</evidence>
<feature type="domain" description="Multidrug resistance protein MdtA-like barrel-sandwich hybrid" evidence="10">
    <location>
        <begin position="95"/>
        <end position="235"/>
    </location>
</feature>
<dbReference type="AlphaFoldDB" id="A0A939KPG9"/>
<protein>
    <submittedName>
        <fullName evidence="13">Efflux RND transporter periplasmic adaptor subunit</fullName>
    </submittedName>
</protein>
<dbReference type="SUPFAM" id="SSF111369">
    <property type="entry name" value="HlyD-like secretion proteins"/>
    <property type="match status" value="1"/>
</dbReference>
<dbReference type="NCBIfam" id="TIGR01730">
    <property type="entry name" value="RND_mfp"/>
    <property type="match status" value="1"/>
</dbReference>